<protein>
    <submittedName>
        <fullName evidence="2">Dynein heavy chain 2, axonemal</fullName>
    </submittedName>
</protein>
<sequence>MVLYVPDEIIDKDLITIIEQKDLLNQVERTVLKWIWLIMGIIMKRDANIEDSGPLEETEFWEMKCETLENVLVQLQRDDVKMCIEILKTAQLVSYIKFMEVSNQLQNEFYVAQSNIKFLSILKTSCRDIESSLLSEIPEHLSRLLDLVRIIWNNSPYFKKQNEISNLLCKVNNFVIKVVSHYIPMEEIFQNRTSEQKQNLLDVISCCNKWIKIFDS</sequence>
<evidence type="ECO:0000313" key="3">
    <source>
        <dbReference type="Proteomes" id="UP000887013"/>
    </source>
</evidence>
<reference evidence="2" key="1">
    <citation type="submission" date="2020-08" db="EMBL/GenBank/DDBJ databases">
        <title>Multicomponent nature underlies the extraordinary mechanical properties of spider dragline silk.</title>
        <authorList>
            <person name="Kono N."/>
            <person name="Nakamura H."/>
            <person name="Mori M."/>
            <person name="Yoshida Y."/>
            <person name="Ohtoshi R."/>
            <person name="Malay A.D."/>
            <person name="Moran D.A.P."/>
            <person name="Tomita M."/>
            <person name="Numata K."/>
            <person name="Arakawa K."/>
        </authorList>
    </citation>
    <scope>NUCLEOTIDE SEQUENCE</scope>
</reference>
<dbReference type="OrthoDB" id="10251809at2759"/>
<evidence type="ECO:0000313" key="2">
    <source>
        <dbReference type="EMBL" id="GFS78551.1"/>
    </source>
</evidence>
<dbReference type="GO" id="GO:0007018">
    <property type="term" value="P:microtubule-based movement"/>
    <property type="evidence" value="ECO:0007669"/>
    <property type="project" value="InterPro"/>
</dbReference>
<feature type="domain" description="Dynein heavy chain tail" evidence="1">
    <location>
        <begin position="24"/>
        <end position="214"/>
    </location>
</feature>
<gene>
    <name evidence="2" type="primary">DNAH2_1</name>
    <name evidence="2" type="ORF">NPIL_529311</name>
</gene>
<dbReference type="PANTHER" id="PTHR46532">
    <property type="entry name" value="MALE FERTILITY FACTOR KL5"/>
    <property type="match status" value="1"/>
</dbReference>
<organism evidence="2 3">
    <name type="scientific">Nephila pilipes</name>
    <name type="common">Giant wood spider</name>
    <name type="synonym">Nephila maculata</name>
    <dbReference type="NCBI Taxonomy" id="299642"/>
    <lineage>
        <taxon>Eukaryota</taxon>
        <taxon>Metazoa</taxon>
        <taxon>Ecdysozoa</taxon>
        <taxon>Arthropoda</taxon>
        <taxon>Chelicerata</taxon>
        <taxon>Arachnida</taxon>
        <taxon>Araneae</taxon>
        <taxon>Araneomorphae</taxon>
        <taxon>Entelegynae</taxon>
        <taxon>Araneoidea</taxon>
        <taxon>Nephilidae</taxon>
        <taxon>Nephila</taxon>
    </lineage>
</organism>
<keyword evidence="3" id="KW-1185">Reference proteome</keyword>
<dbReference type="InterPro" id="IPR013594">
    <property type="entry name" value="Dynein_heavy_tail"/>
</dbReference>
<name>A0A8X6MUB3_NEPPI</name>
<comment type="caution">
    <text evidence="2">The sequence shown here is derived from an EMBL/GenBank/DDBJ whole genome shotgun (WGS) entry which is preliminary data.</text>
</comment>
<dbReference type="Proteomes" id="UP000887013">
    <property type="component" value="Unassembled WGS sequence"/>
</dbReference>
<dbReference type="GO" id="GO:0005858">
    <property type="term" value="C:axonemal dynein complex"/>
    <property type="evidence" value="ECO:0007669"/>
    <property type="project" value="TreeGrafter"/>
</dbReference>
<proteinExistence type="predicted"/>
<dbReference type="GO" id="GO:0051959">
    <property type="term" value="F:dynein light intermediate chain binding"/>
    <property type="evidence" value="ECO:0007669"/>
    <property type="project" value="InterPro"/>
</dbReference>
<dbReference type="InterPro" id="IPR026983">
    <property type="entry name" value="DHC"/>
</dbReference>
<dbReference type="GO" id="GO:0045505">
    <property type="term" value="F:dynein intermediate chain binding"/>
    <property type="evidence" value="ECO:0007669"/>
    <property type="project" value="InterPro"/>
</dbReference>
<feature type="non-terminal residue" evidence="2">
    <location>
        <position position="1"/>
    </location>
</feature>
<dbReference type="AlphaFoldDB" id="A0A8X6MUB3"/>
<dbReference type="EMBL" id="BMAW01051100">
    <property type="protein sequence ID" value="GFS78551.1"/>
    <property type="molecule type" value="Genomic_DNA"/>
</dbReference>
<dbReference type="Pfam" id="PF08385">
    <property type="entry name" value="DHC_N1"/>
    <property type="match status" value="1"/>
</dbReference>
<dbReference type="PANTHER" id="PTHR46532:SF11">
    <property type="entry name" value="DYNEIN AXONEMAL HEAVY CHAIN 12"/>
    <property type="match status" value="1"/>
</dbReference>
<accession>A0A8X6MUB3</accession>
<evidence type="ECO:0000259" key="1">
    <source>
        <dbReference type="Pfam" id="PF08385"/>
    </source>
</evidence>